<gene>
    <name evidence="2" type="ORF">IAB08_05085</name>
</gene>
<dbReference type="AlphaFoldDB" id="A0A9D9DRD1"/>
<feature type="transmembrane region" description="Helical" evidence="1">
    <location>
        <begin position="263"/>
        <end position="281"/>
    </location>
</feature>
<feature type="transmembrane region" description="Helical" evidence="1">
    <location>
        <begin position="60"/>
        <end position="86"/>
    </location>
</feature>
<dbReference type="NCBIfam" id="NF037962">
    <property type="entry name" value="arsenic_eff"/>
    <property type="match status" value="1"/>
</dbReference>
<sequence>MHGESWSHIYLEPLWETLHVTFFVMVVMMLMEFVELYRMRRKKDSGLIAQMQGRGAGRHGLQLLMAAALGLIPGCVGGFMAVSLYAHRMLSFGAVLTASFTALGDDAFRMLASEPWLTLKVEAILFGMGMLFGWIVDKIGGERWQLGSKACHIELHDADQEGDGHHPHAHKENRATATDRYWPALKDWSFARTLLVVLLLFYMASLLGGIPGHEHGHEAAHGFHLDFENGLFLLLSLTALVLVIFSNEHFLQEHLWNHLLKKHFPSIFLWTLGTLYLITLLQHHIDLGAWVSADLSHIGLMLLAAILIGWIPQSGPHYLFIQLYFTSAIPFGVFFANAIVQDGHTSLLLLAESRRRYVLLKSLKSLIALVCGIALLYLM</sequence>
<reference evidence="2" key="1">
    <citation type="submission" date="2020-10" db="EMBL/GenBank/DDBJ databases">
        <authorList>
            <person name="Gilroy R."/>
        </authorList>
    </citation>
    <scope>NUCLEOTIDE SEQUENCE</scope>
    <source>
        <strain evidence="2">2889</strain>
    </source>
</reference>
<keyword evidence="1" id="KW-0472">Membrane</keyword>
<feature type="transmembrane region" description="Helical" evidence="1">
    <location>
        <begin position="230"/>
        <end position="251"/>
    </location>
</feature>
<feature type="transmembrane region" description="Helical" evidence="1">
    <location>
        <begin position="190"/>
        <end position="210"/>
    </location>
</feature>
<evidence type="ECO:0000313" key="3">
    <source>
        <dbReference type="Proteomes" id="UP000823612"/>
    </source>
</evidence>
<keyword evidence="1" id="KW-0812">Transmembrane</keyword>
<comment type="caution">
    <text evidence="2">The sequence shown here is derived from an EMBL/GenBank/DDBJ whole genome shotgun (WGS) entry which is preliminary data.</text>
</comment>
<dbReference type="EMBL" id="JADIMZ010000077">
    <property type="protein sequence ID" value="MBO8432647.1"/>
    <property type="molecule type" value="Genomic_DNA"/>
</dbReference>
<feature type="transmembrane region" description="Helical" evidence="1">
    <location>
        <begin position="318"/>
        <end position="339"/>
    </location>
</feature>
<feature type="transmembrane region" description="Helical" evidence="1">
    <location>
        <begin position="287"/>
        <end position="311"/>
    </location>
</feature>
<organism evidence="2 3">
    <name type="scientific">Candidatus Pullibacteroides excrementavium</name>
    <dbReference type="NCBI Taxonomy" id="2840905"/>
    <lineage>
        <taxon>Bacteria</taxon>
        <taxon>Pseudomonadati</taxon>
        <taxon>Bacteroidota</taxon>
        <taxon>Bacteroidia</taxon>
        <taxon>Bacteroidales</taxon>
        <taxon>Candidatus Pullibacteroides</taxon>
    </lineage>
</organism>
<reference evidence="2" key="2">
    <citation type="journal article" date="2021" name="PeerJ">
        <title>Extensive microbial diversity within the chicken gut microbiome revealed by metagenomics and culture.</title>
        <authorList>
            <person name="Gilroy R."/>
            <person name="Ravi A."/>
            <person name="Getino M."/>
            <person name="Pursley I."/>
            <person name="Horton D.L."/>
            <person name="Alikhan N.F."/>
            <person name="Baker D."/>
            <person name="Gharbi K."/>
            <person name="Hall N."/>
            <person name="Watson M."/>
            <person name="Adriaenssens E.M."/>
            <person name="Foster-Nyarko E."/>
            <person name="Jarju S."/>
            <person name="Secka A."/>
            <person name="Antonio M."/>
            <person name="Oren A."/>
            <person name="Chaudhuri R.R."/>
            <person name="La Ragione R."/>
            <person name="Hildebrand F."/>
            <person name="Pallen M.J."/>
        </authorList>
    </citation>
    <scope>NUCLEOTIDE SEQUENCE</scope>
    <source>
        <strain evidence="2">2889</strain>
    </source>
</reference>
<protein>
    <submittedName>
        <fullName evidence="2">Arsenic efflux protein</fullName>
    </submittedName>
</protein>
<evidence type="ECO:0000313" key="2">
    <source>
        <dbReference type="EMBL" id="MBO8432647.1"/>
    </source>
</evidence>
<feature type="transmembrane region" description="Helical" evidence="1">
    <location>
        <begin position="116"/>
        <end position="136"/>
    </location>
</feature>
<dbReference type="InterPro" id="IPR021552">
    <property type="entry name" value="ArsP_2"/>
</dbReference>
<accession>A0A9D9DRD1</accession>
<name>A0A9D9DRD1_9BACT</name>
<feature type="transmembrane region" description="Helical" evidence="1">
    <location>
        <begin position="359"/>
        <end position="378"/>
    </location>
</feature>
<dbReference type="Proteomes" id="UP000823612">
    <property type="component" value="Unassembled WGS sequence"/>
</dbReference>
<dbReference type="Pfam" id="PF11449">
    <property type="entry name" value="ArsP_2"/>
    <property type="match status" value="1"/>
</dbReference>
<evidence type="ECO:0000256" key="1">
    <source>
        <dbReference type="SAM" id="Phobius"/>
    </source>
</evidence>
<feature type="transmembrane region" description="Helical" evidence="1">
    <location>
        <begin position="20"/>
        <end position="39"/>
    </location>
</feature>
<proteinExistence type="predicted"/>
<keyword evidence="1" id="KW-1133">Transmembrane helix</keyword>